<evidence type="ECO:0000313" key="3">
    <source>
        <dbReference type="Proteomes" id="UP000244336"/>
    </source>
</evidence>
<name>A0A2T7CIG0_9POAL</name>
<dbReference type="Gramene" id="PUZ43131">
    <property type="protein sequence ID" value="PUZ43131"/>
    <property type="gene ID" value="GQ55_9G637600"/>
</dbReference>
<gene>
    <name evidence="2" type="ORF">GQ55_9G637600</name>
</gene>
<dbReference type="EMBL" id="CM009757">
    <property type="protein sequence ID" value="PUZ43131.1"/>
    <property type="molecule type" value="Genomic_DNA"/>
</dbReference>
<sequence>MDAACSRSLASTRELESDRGERASHGIAMERSVQRDSPSASDPLARRRGRARRSGGQQCPPGRAAYVVRVSCTRYTRTLPPAGEGRGLTGGAARWFIPF</sequence>
<feature type="region of interest" description="Disordered" evidence="1">
    <location>
        <begin position="1"/>
        <end position="62"/>
    </location>
</feature>
<evidence type="ECO:0000313" key="2">
    <source>
        <dbReference type="EMBL" id="PUZ43131.1"/>
    </source>
</evidence>
<accession>A0A2T7CIG0</accession>
<keyword evidence="3" id="KW-1185">Reference proteome</keyword>
<dbReference type="Proteomes" id="UP000244336">
    <property type="component" value="Chromosome 9"/>
</dbReference>
<evidence type="ECO:0000256" key="1">
    <source>
        <dbReference type="SAM" id="MobiDB-lite"/>
    </source>
</evidence>
<organism evidence="2 3">
    <name type="scientific">Panicum hallii var. hallii</name>
    <dbReference type="NCBI Taxonomy" id="1504633"/>
    <lineage>
        <taxon>Eukaryota</taxon>
        <taxon>Viridiplantae</taxon>
        <taxon>Streptophyta</taxon>
        <taxon>Embryophyta</taxon>
        <taxon>Tracheophyta</taxon>
        <taxon>Spermatophyta</taxon>
        <taxon>Magnoliopsida</taxon>
        <taxon>Liliopsida</taxon>
        <taxon>Poales</taxon>
        <taxon>Poaceae</taxon>
        <taxon>PACMAD clade</taxon>
        <taxon>Panicoideae</taxon>
        <taxon>Panicodae</taxon>
        <taxon>Paniceae</taxon>
        <taxon>Panicinae</taxon>
        <taxon>Panicum</taxon>
        <taxon>Panicum sect. Panicum</taxon>
    </lineage>
</organism>
<reference evidence="2 3" key="1">
    <citation type="submission" date="2018-04" db="EMBL/GenBank/DDBJ databases">
        <title>WGS assembly of Panicum hallii var. hallii HAL2.</title>
        <authorList>
            <person name="Lovell J."/>
            <person name="Jenkins J."/>
            <person name="Lowry D."/>
            <person name="Mamidi S."/>
            <person name="Sreedasyam A."/>
            <person name="Weng X."/>
            <person name="Barry K."/>
            <person name="Bonette J."/>
            <person name="Campitelli B."/>
            <person name="Daum C."/>
            <person name="Gordon S."/>
            <person name="Gould B."/>
            <person name="Lipzen A."/>
            <person name="MacQueen A."/>
            <person name="Palacio-Mejia J."/>
            <person name="Plott C."/>
            <person name="Shakirov E."/>
            <person name="Shu S."/>
            <person name="Yoshinaga Y."/>
            <person name="Zane M."/>
            <person name="Rokhsar D."/>
            <person name="Grimwood J."/>
            <person name="Schmutz J."/>
            <person name="Juenger T."/>
        </authorList>
    </citation>
    <scope>NUCLEOTIDE SEQUENCE [LARGE SCALE GENOMIC DNA]</scope>
    <source>
        <strain evidence="3">cv. HAL2</strain>
    </source>
</reference>
<proteinExistence type="predicted"/>
<feature type="compositionally biased region" description="Basic and acidic residues" evidence="1">
    <location>
        <begin position="13"/>
        <end position="24"/>
    </location>
</feature>
<dbReference type="AlphaFoldDB" id="A0A2T7CIG0"/>
<protein>
    <submittedName>
        <fullName evidence="2">Uncharacterized protein</fullName>
    </submittedName>
</protein>